<organism evidence="3 4">
    <name type="scientific">Candidatus Gottesmanbacteria bacterium RIFOXYB1_FULL_47_11</name>
    <dbReference type="NCBI Taxonomy" id="1798401"/>
    <lineage>
        <taxon>Bacteria</taxon>
        <taxon>Candidatus Gottesmaniibacteriota</taxon>
    </lineage>
</organism>
<dbReference type="InterPro" id="IPR001296">
    <property type="entry name" value="Glyco_trans_1"/>
</dbReference>
<dbReference type="STRING" id="1798401.A2363_05045"/>
<protein>
    <recommendedName>
        <fullName evidence="5">Glycosyl transferase family 1 domain-containing protein</fullName>
    </recommendedName>
</protein>
<dbReference type="CDD" id="cd03801">
    <property type="entry name" value="GT4_PimA-like"/>
    <property type="match status" value="1"/>
</dbReference>
<feature type="domain" description="Glycosyl transferase family 1" evidence="1">
    <location>
        <begin position="222"/>
        <end position="384"/>
    </location>
</feature>
<dbReference type="SUPFAM" id="SSF53756">
    <property type="entry name" value="UDP-Glycosyltransferase/glycogen phosphorylase"/>
    <property type="match status" value="1"/>
</dbReference>
<evidence type="ECO:0000313" key="3">
    <source>
        <dbReference type="EMBL" id="OGG35609.1"/>
    </source>
</evidence>
<dbReference type="EMBL" id="MFKE01000011">
    <property type="protein sequence ID" value="OGG35609.1"/>
    <property type="molecule type" value="Genomic_DNA"/>
</dbReference>
<dbReference type="Pfam" id="PF00534">
    <property type="entry name" value="Glycos_transf_1"/>
    <property type="match status" value="1"/>
</dbReference>
<evidence type="ECO:0000313" key="4">
    <source>
        <dbReference type="Proteomes" id="UP000176186"/>
    </source>
</evidence>
<dbReference type="PANTHER" id="PTHR45947:SF3">
    <property type="entry name" value="SULFOQUINOVOSYL TRANSFERASE SQD2"/>
    <property type="match status" value="1"/>
</dbReference>
<dbReference type="AlphaFoldDB" id="A0A1F6BF81"/>
<dbReference type="Gene3D" id="3.40.50.2000">
    <property type="entry name" value="Glycogen Phosphorylase B"/>
    <property type="match status" value="2"/>
</dbReference>
<comment type="caution">
    <text evidence="3">The sequence shown here is derived from an EMBL/GenBank/DDBJ whole genome shotgun (WGS) entry which is preliminary data.</text>
</comment>
<dbReference type="GO" id="GO:0016757">
    <property type="term" value="F:glycosyltransferase activity"/>
    <property type="evidence" value="ECO:0007669"/>
    <property type="project" value="InterPro"/>
</dbReference>
<proteinExistence type="predicted"/>
<gene>
    <name evidence="3" type="ORF">A2363_05045</name>
</gene>
<dbReference type="Pfam" id="PF13439">
    <property type="entry name" value="Glyco_transf_4"/>
    <property type="match status" value="1"/>
</dbReference>
<dbReference type="Proteomes" id="UP000176186">
    <property type="component" value="Unassembled WGS sequence"/>
</dbReference>
<evidence type="ECO:0000259" key="2">
    <source>
        <dbReference type="Pfam" id="PF13439"/>
    </source>
</evidence>
<reference evidence="3 4" key="1">
    <citation type="journal article" date="2016" name="Nat. Commun.">
        <title>Thousands of microbial genomes shed light on interconnected biogeochemical processes in an aquifer system.</title>
        <authorList>
            <person name="Anantharaman K."/>
            <person name="Brown C.T."/>
            <person name="Hug L.A."/>
            <person name="Sharon I."/>
            <person name="Castelle C.J."/>
            <person name="Probst A.J."/>
            <person name="Thomas B.C."/>
            <person name="Singh A."/>
            <person name="Wilkins M.J."/>
            <person name="Karaoz U."/>
            <person name="Brodie E.L."/>
            <person name="Williams K.H."/>
            <person name="Hubbard S.S."/>
            <person name="Banfield J.F."/>
        </authorList>
    </citation>
    <scope>NUCLEOTIDE SEQUENCE [LARGE SCALE GENOMIC DNA]</scope>
</reference>
<evidence type="ECO:0000259" key="1">
    <source>
        <dbReference type="Pfam" id="PF00534"/>
    </source>
</evidence>
<sequence>MANGSRQSEIIASFQAARPLRIMFLYMFPLWGNGSGAWLRALAGEMVKDGHQVSIVAPEKRKLQGVKHYNVPVPQVGVFVGNPELPGAKRYQDMNGVELGKIYTSYVDATLPAVKEFQPEIIHVFHTAFLPAVARVAKILYGIRFIVTTHGSDLHYLVQDGRLIGMIKDALRVSGVITANSAFTRRWFLKMFGAEWERKLRTIPGGVYIDDYRRDEDKCRAIDKKYGLTGKKVVLFTGRLTVHKGVEYLIKAAGHIDGEVLILGDGPDRQRLERLIKTNKLKNCRILGYMKPTETLGFHAFYGRADVYVAPSTWKEPLGLVILEAMAAKTPVISTRAGGVTSLIKDGHNGFLVHARNAKEIAAKVNQLLADDDLRHKMAQRSYELVLKKFTWDRIADCFERIYINYASSTSEYLSLVKKPQKNHTGK</sequence>
<dbReference type="InterPro" id="IPR028098">
    <property type="entry name" value="Glyco_trans_4-like_N"/>
</dbReference>
<name>A0A1F6BF81_9BACT</name>
<accession>A0A1F6BF81</accession>
<dbReference type="PANTHER" id="PTHR45947">
    <property type="entry name" value="SULFOQUINOVOSYL TRANSFERASE SQD2"/>
    <property type="match status" value="1"/>
</dbReference>
<dbReference type="InterPro" id="IPR050194">
    <property type="entry name" value="Glycosyltransferase_grp1"/>
</dbReference>
<evidence type="ECO:0008006" key="5">
    <source>
        <dbReference type="Google" id="ProtNLM"/>
    </source>
</evidence>
<feature type="domain" description="Glycosyltransferase subfamily 4-like N-terminal" evidence="2">
    <location>
        <begin position="33"/>
        <end position="209"/>
    </location>
</feature>